<evidence type="ECO:0000256" key="16">
    <source>
        <dbReference type="ARBA" id="ARBA00030566"/>
    </source>
</evidence>
<feature type="compositionally biased region" description="Low complexity" evidence="17">
    <location>
        <begin position="1"/>
        <end position="10"/>
    </location>
</feature>
<keyword evidence="11" id="KW-0995">Kinetochore</keyword>
<name>A0A066XB33_COLSU</name>
<keyword evidence="19" id="KW-1185">Reference proteome</keyword>
<evidence type="ECO:0000256" key="17">
    <source>
        <dbReference type="SAM" id="MobiDB-lite"/>
    </source>
</evidence>
<feature type="region of interest" description="Disordered" evidence="17">
    <location>
        <begin position="1"/>
        <end position="22"/>
    </location>
</feature>
<organism evidence="18 19">
    <name type="scientific">Colletotrichum sublineola</name>
    <name type="common">Sorghum anthracnose fungus</name>
    <dbReference type="NCBI Taxonomy" id="1173701"/>
    <lineage>
        <taxon>Eukaryota</taxon>
        <taxon>Fungi</taxon>
        <taxon>Dikarya</taxon>
        <taxon>Ascomycota</taxon>
        <taxon>Pezizomycotina</taxon>
        <taxon>Sordariomycetes</taxon>
        <taxon>Hypocreomycetidae</taxon>
        <taxon>Glomerellales</taxon>
        <taxon>Glomerellaceae</taxon>
        <taxon>Colletotrichum</taxon>
        <taxon>Colletotrichum graminicola species complex</taxon>
    </lineage>
</organism>
<proteinExistence type="inferred from homology"/>
<sequence length="105" mass="11806">MTSQQQHQQQTFSYRHAESGAATKTFEKRRAELIAEIAASLNQVNANINALNRSLETVITVGEGFVDVEGLWSNFEDVMAKKPEQNTEGEDYGETKRETATDRIK</sequence>
<keyword evidence="12" id="KW-0206">Cytoskeleton</keyword>
<dbReference type="Proteomes" id="UP000027238">
    <property type="component" value="Unassembled WGS sequence"/>
</dbReference>
<accession>A0A066XB33</accession>
<dbReference type="InterPro" id="IPR013958">
    <property type="entry name" value="DASH_Dad1"/>
</dbReference>
<dbReference type="GO" id="GO:0072686">
    <property type="term" value="C:mitotic spindle"/>
    <property type="evidence" value="ECO:0007669"/>
    <property type="project" value="InterPro"/>
</dbReference>
<feature type="compositionally biased region" description="Basic and acidic residues" evidence="17">
    <location>
        <begin position="93"/>
        <end position="105"/>
    </location>
</feature>
<dbReference type="PANTHER" id="PTHR28025:SF1">
    <property type="entry name" value="DASH COMPLEX SUBUNIT DAD1"/>
    <property type="match status" value="1"/>
</dbReference>
<keyword evidence="8" id="KW-0132">Cell division</keyword>
<dbReference type="STRING" id="1173701.A0A066XB33"/>
<evidence type="ECO:0000313" key="19">
    <source>
        <dbReference type="Proteomes" id="UP000027238"/>
    </source>
</evidence>
<evidence type="ECO:0000313" key="18">
    <source>
        <dbReference type="EMBL" id="KDN62976.1"/>
    </source>
</evidence>
<dbReference type="Pfam" id="PF08649">
    <property type="entry name" value="DASH_Dad1"/>
    <property type="match status" value="1"/>
</dbReference>
<dbReference type="OMA" id="RLWSTFY"/>
<reference evidence="19" key="1">
    <citation type="journal article" date="2014" name="Genome Announc.">
        <title>Draft genome sequence of Colletotrichum sublineola, a destructive pathogen of cultivated sorghum.</title>
        <authorList>
            <person name="Baroncelli R."/>
            <person name="Sanz-Martin J.M."/>
            <person name="Rech G.E."/>
            <person name="Sukno S.A."/>
            <person name="Thon M.R."/>
        </authorList>
    </citation>
    <scope>NUCLEOTIDE SEQUENCE [LARGE SCALE GENOMIC DNA]</scope>
    <source>
        <strain evidence="19">TX430BB</strain>
    </source>
</reference>
<evidence type="ECO:0000256" key="4">
    <source>
        <dbReference type="ARBA" id="ARBA00010146"/>
    </source>
</evidence>
<dbReference type="GO" id="GO:0051010">
    <property type="term" value="F:microtubule plus-end binding"/>
    <property type="evidence" value="ECO:0007669"/>
    <property type="project" value="TreeGrafter"/>
</dbReference>
<dbReference type="HOGENOM" id="CLU_142427_3_0_1"/>
<evidence type="ECO:0000256" key="1">
    <source>
        <dbReference type="ARBA" id="ARBA00004123"/>
    </source>
</evidence>
<keyword evidence="7" id="KW-0963">Cytoplasm</keyword>
<evidence type="ECO:0000256" key="13">
    <source>
        <dbReference type="ARBA" id="ARBA00023242"/>
    </source>
</evidence>
<evidence type="ECO:0000256" key="14">
    <source>
        <dbReference type="ARBA" id="ARBA00023306"/>
    </source>
</evidence>
<gene>
    <name evidence="18" type="ORF">CSUB01_10893</name>
</gene>
<keyword evidence="9" id="KW-0493">Microtubule</keyword>
<dbReference type="PANTHER" id="PTHR28025">
    <property type="entry name" value="DASH COMPLEX SUBUNIT DAD1"/>
    <property type="match status" value="1"/>
</dbReference>
<dbReference type="OrthoDB" id="5566853at2759"/>
<keyword evidence="15" id="KW-0137">Centromere</keyword>
<dbReference type="GO" id="GO:0044732">
    <property type="term" value="C:mitotic spindle pole body"/>
    <property type="evidence" value="ECO:0007669"/>
    <property type="project" value="TreeGrafter"/>
</dbReference>
<keyword evidence="10" id="KW-0498">Mitosis</keyword>
<evidence type="ECO:0000256" key="10">
    <source>
        <dbReference type="ARBA" id="ARBA00022776"/>
    </source>
</evidence>
<dbReference type="GO" id="GO:0051301">
    <property type="term" value="P:cell division"/>
    <property type="evidence" value="ECO:0007669"/>
    <property type="project" value="UniProtKB-KW"/>
</dbReference>
<keyword evidence="14" id="KW-0131">Cell cycle</keyword>
<dbReference type="GO" id="GO:0042729">
    <property type="term" value="C:DASH complex"/>
    <property type="evidence" value="ECO:0007669"/>
    <property type="project" value="InterPro"/>
</dbReference>
<comment type="caution">
    <text evidence="18">The sequence shown here is derived from an EMBL/GenBank/DDBJ whole genome shotgun (WGS) entry which is preliminary data.</text>
</comment>
<feature type="region of interest" description="Disordered" evidence="17">
    <location>
        <begin position="80"/>
        <end position="105"/>
    </location>
</feature>
<evidence type="ECO:0000256" key="15">
    <source>
        <dbReference type="ARBA" id="ARBA00023328"/>
    </source>
</evidence>
<protein>
    <recommendedName>
        <fullName evidence="5">DASH complex subunit DAD1</fullName>
    </recommendedName>
    <alternativeName>
        <fullName evidence="16">Outer kinetochore protein DAD1</fullName>
    </alternativeName>
</protein>
<keyword evidence="6" id="KW-0158">Chromosome</keyword>
<evidence type="ECO:0000256" key="12">
    <source>
        <dbReference type="ARBA" id="ARBA00023212"/>
    </source>
</evidence>
<evidence type="ECO:0000256" key="11">
    <source>
        <dbReference type="ARBA" id="ARBA00022838"/>
    </source>
</evidence>
<comment type="similarity">
    <text evidence="4">Belongs to the DASH complex DAD1 family.</text>
</comment>
<evidence type="ECO:0000256" key="2">
    <source>
        <dbReference type="ARBA" id="ARBA00004186"/>
    </source>
</evidence>
<dbReference type="GO" id="GO:0005876">
    <property type="term" value="C:spindle microtubule"/>
    <property type="evidence" value="ECO:0007669"/>
    <property type="project" value="TreeGrafter"/>
</dbReference>
<evidence type="ECO:0000256" key="3">
    <source>
        <dbReference type="ARBA" id="ARBA00004629"/>
    </source>
</evidence>
<dbReference type="AlphaFoldDB" id="A0A066XB33"/>
<comment type="subcellular location">
    <subcellularLocation>
        <location evidence="3">Chromosome</location>
        <location evidence="3">Centromere</location>
        <location evidence="3">Kinetochore</location>
    </subcellularLocation>
    <subcellularLocation>
        <location evidence="2">Cytoplasm</location>
        <location evidence="2">Cytoskeleton</location>
        <location evidence="2">Spindle</location>
    </subcellularLocation>
    <subcellularLocation>
        <location evidence="1">Nucleus</location>
    </subcellularLocation>
</comment>
<evidence type="ECO:0000256" key="5">
    <source>
        <dbReference type="ARBA" id="ARBA00020261"/>
    </source>
</evidence>
<evidence type="ECO:0000256" key="9">
    <source>
        <dbReference type="ARBA" id="ARBA00022701"/>
    </source>
</evidence>
<evidence type="ECO:0000256" key="8">
    <source>
        <dbReference type="ARBA" id="ARBA00022618"/>
    </source>
</evidence>
<keyword evidence="13" id="KW-0539">Nucleus</keyword>
<dbReference type="EMBL" id="JMSE01001278">
    <property type="protein sequence ID" value="KDN62976.1"/>
    <property type="molecule type" value="Genomic_DNA"/>
</dbReference>
<evidence type="ECO:0000256" key="6">
    <source>
        <dbReference type="ARBA" id="ARBA00022454"/>
    </source>
</evidence>
<evidence type="ECO:0000256" key="7">
    <source>
        <dbReference type="ARBA" id="ARBA00022490"/>
    </source>
</evidence>